<dbReference type="SUPFAM" id="SSF161098">
    <property type="entry name" value="MetI-like"/>
    <property type="match status" value="1"/>
</dbReference>
<gene>
    <name evidence="9" type="ORF">GCM10009547_27290</name>
</gene>
<evidence type="ECO:0000259" key="8">
    <source>
        <dbReference type="PROSITE" id="PS50928"/>
    </source>
</evidence>
<comment type="caution">
    <text evidence="9">The sequence shown here is derived from an EMBL/GenBank/DDBJ whole genome shotgun (WGS) entry which is preliminary data.</text>
</comment>
<name>A0ABN1GXN4_9ACTN</name>
<feature type="transmembrane region" description="Helical" evidence="7">
    <location>
        <begin position="98"/>
        <end position="121"/>
    </location>
</feature>
<organism evidence="9 10">
    <name type="scientific">Sporichthya brevicatena</name>
    <dbReference type="NCBI Taxonomy" id="171442"/>
    <lineage>
        <taxon>Bacteria</taxon>
        <taxon>Bacillati</taxon>
        <taxon>Actinomycetota</taxon>
        <taxon>Actinomycetes</taxon>
        <taxon>Sporichthyales</taxon>
        <taxon>Sporichthyaceae</taxon>
        <taxon>Sporichthya</taxon>
    </lineage>
</organism>
<evidence type="ECO:0000313" key="9">
    <source>
        <dbReference type="EMBL" id="GAA0622848.1"/>
    </source>
</evidence>
<dbReference type="PROSITE" id="PS50928">
    <property type="entry name" value="ABC_TM1"/>
    <property type="match status" value="1"/>
</dbReference>
<dbReference type="PANTHER" id="PTHR43163:SF6">
    <property type="entry name" value="DIPEPTIDE TRANSPORT SYSTEM PERMEASE PROTEIN DPPB-RELATED"/>
    <property type="match status" value="1"/>
</dbReference>
<evidence type="ECO:0000256" key="6">
    <source>
        <dbReference type="ARBA" id="ARBA00023136"/>
    </source>
</evidence>
<dbReference type="RefSeq" id="WP_344605605.1">
    <property type="nucleotide sequence ID" value="NZ_BAAAHE010000021.1"/>
</dbReference>
<keyword evidence="2 7" id="KW-0813">Transport</keyword>
<dbReference type="Pfam" id="PF00528">
    <property type="entry name" value="BPD_transp_1"/>
    <property type="match status" value="1"/>
</dbReference>
<feature type="transmembrane region" description="Helical" evidence="7">
    <location>
        <begin position="236"/>
        <end position="260"/>
    </location>
</feature>
<dbReference type="Pfam" id="PF19300">
    <property type="entry name" value="BPD_transp_1_N"/>
    <property type="match status" value="1"/>
</dbReference>
<evidence type="ECO:0000256" key="4">
    <source>
        <dbReference type="ARBA" id="ARBA00022692"/>
    </source>
</evidence>
<dbReference type="InterPro" id="IPR035906">
    <property type="entry name" value="MetI-like_sf"/>
</dbReference>
<comment type="similarity">
    <text evidence="7">Belongs to the binding-protein-dependent transport system permease family.</text>
</comment>
<evidence type="ECO:0000256" key="2">
    <source>
        <dbReference type="ARBA" id="ARBA00022448"/>
    </source>
</evidence>
<dbReference type="EMBL" id="BAAAHE010000021">
    <property type="protein sequence ID" value="GAA0622848.1"/>
    <property type="molecule type" value="Genomic_DNA"/>
</dbReference>
<feature type="domain" description="ABC transmembrane type-1" evidence="8">
    <location>
        <begin position="94"/>
        <end position="303"/>
    </location>
</feature>
<keyword evidence="6 7" id="KW-0472">Membrane</keyword>
<feature type="transmembrane region" description="Helical" evidence="7">
    <location>
        <begin position="280"/>
        <end position="306"/>
    </location>
</feature>
<evidence type="ECO:0000256" key="1">
    <source>
        <dbReference type="ARBA" id="ARBA00004651"/>
    </source>
</evidence>
<comment type="subcellular location">
    <subcellularLocation>
        <location evidence="1 7">Cell membrane</location>
        <topology evidence="1 7">Multi-pass membrane protein</topology>
    </subcellularLocation>
</comment>
<dbReference type="Gene3D" id="1.10.3720.10">
    <property type="entry name" value="MetI-like"/>
    <property type="match status" value="1"/>
</dbReference>
<reference evidence="9 10" key="1">
    <citation type="journal article" date="2019" name="Int. J. Syst. Evol. Microbiol.">
        <title>The Global Catalogue of Microorganisms (GCM) 10K type strain sequencing project: providing services to taxonomists for standard genome sequencing and annotation.</title>
        <authorList>
            <consortium name="The Broad Institute Genomics Platform"/>
            <consortium name="The Broad Institute Genome Sequencing Center for Infectious Disease"/>
            <person name="Wu L."/>
            <person name="Ma J."/>
        </authorList>
    </citation>
    <scope>NUCLEOTIDE SEQUENCE [LARGE SCALE GENOMIC DNA]</scope>
    <source>
        <strain evidence="9 10">JCM 10671</strain>
    </source>
</reference>
<keyword evidence="10" id="KW-1185">Reference proteome</keyword>
<keyword evidence="3" id="KW-1003">Cell membrane</keyword>
<feature type="transmembrane region" description="Helical" evidence="7">
    <location>
        <begin position="7"/>
        <end position="29"/>
    </location>
</feature>
<dbReference type="CDD" id="cd06261">
    <property type="entry name" value="TM_PBP2"/>
    <property type="match status" value="1"/>
</dbReference>
<accession>A0ABN1GXN4</accession>
<feature type="transmembrane region" description="Helical" evidence="7">
    <location>
        <begin position="180"/>
        <end position="199"/>
    </location>
</feature>
<proteinExistence type="inferred from homology"/>
<evidence type="ECO:0000256" key="3">
    <source>
        <dbReference type="ARBA" id="ARBA00022475"/>
    </source>
</evidence>
<keyword evidence="5 7" id="KW-1133">Transmembrane helix</keyword>
<evidence type="ECO:0000256" key="5">
    <source>
        <dbReference type="ARBA" id="ARBA00022989"/>
    </source>
</evidence>
<keyword evidence="4 7" id="KW-0812">Transmembrane</keyword>
<evidence type="ECO:0000256" key="7">
    <source>
        <dbReference type="RuleBase" id="RU363032"/>
    </source>
</evidence>
<feature type="transmembrane region" description="Helical" evidence="7">
    <location>
        <begin position="133"/>
        <end position="160"/>
    </location>
</feature>
<evidence type="ECO:0000313" key="10">
    <source>
        <dbReference type="Proteomes" id="UP001500957"/>
    </source>
</evidence>
<dbReference type="InterPro" id="IPR000515">
    <property type="entry name" value="MetI-like"/>
</dbReference>
<dbReference type="PANTHER" id="PTHR43163">
    <property type="entry name" value="DIPEPTIDE TRANSPORT SYSTEM PERMEASE PROTEIN DPPB-RELATED"/>
    <property type="match status" value="1"/>
</dbReference>
<dbReference type="Proteomes" id="UP001500957">
    <property type="component" value="Unassembled WGS sequence"/>
</dbReference>
<dbReference type="InterPro" id="IPR045621">
    <property type="entry name" value="BPD_transp_1_N"/>
</dbReference>
<sequence>MNYLTRRVLATVGVLWGVSIAVFALIHLVPGDPVRLALGTRFDQGTYDALRAESGLDRPLVSQYFHWLGNAVTGDLGVSFRSEDPVADVIAERLPATVSLAVAAIVVALLISVPLGLASALRPRSILDRAATLVSQFGISVPDFWLGILAILILAGSLGWFPAGGYVPLTEDPLRWLRHLVLPALTVGVVSGAVLTRFVRAAALEVLSEDHVRTARAKGLSEAVVIRRHVLRNTAVPVLTVIGIQLAYLLSGVVVVEIVFSWNGLGQLALQSVQARDYPVLQGAVLLFAAVFLVVNLVVDLLYAWLDPRISLT</sequence>
<protein>
    <submittedName>
        <fullName evidence="9">ABC transporter permease</fullName>
    </submittedName>
</protein>